<feature type="transmembrane region" description="Helical" evidence="5">
    <location>
        <begin position="221"/>
        <end position="241"/>
    </location>
</feature>
<keyword evidence="2 5" id="KW-0812">Transmembrane</keyword>
<dbReference type="PANTHER" id="PTHR37422">
    <property type="entry name" value="TEICHURONIC ACID BIOSYNTHESIS PROTEIN TUAE"/>
    <property type="match status" value="1"/>
</dbReference>
<reference evidence="7 8" key="1">
    <citation type="submission" date="2024-06" db="EMBL/GenBank/DDBJ databases">
        <title>Genomic Encyclopedia of Type Strains, Phase IV (KMG-IV): sequencing the most valuable type-strain genomes for metagenomic binning, comparative biology and taxonomic classification.</title>
        <authorList>
            <person name="Goeker M."/>
        </authorList>
    </citation>
    <scope>NUCLEOTIDE SEQUENCE [LARGE SCALE GENOMIC DNA]</scope>
    <source>
        <strain evidence="7 8">DSM 29780</strain>
    </source>
</reference>
<feature type="transmembrane region" description="Helical" evidence="5">
    <location>
        <begin position="429"/>
        <end position="449"/>
    </location>
</feature>
<sequence length="459" mass="49084">MTREKLNDATMWCLTVFIAIVPLFLGGNRPLVWIGAFTAMCLMLVTYLALIFYINQDLAFSLKRVGLYGVVYLLFIGFQFIQILSALMFHSGDIDGPSASCCTLSIAPRETVLALLRWLTFGVVAFLSLQVCANRKRASRFMTVLFWIAVAHGVLGFVLFFMLNDAALLGQKWTYEGSMTGAFINRNTFATMLAAGIVLGASQLLKTVQPRSQGAGSRGGATPVSLAIVATALIVLVVDIASTNSRMGLIVAVTGIAVFAGLVGWRPSKSGPMPTAGDDEIPANVPRGAVLVVLGVLLIALLVFSTQLLDRVLLAEHSIVDRTALYAQTWNMILARPFTGFGGGSFATAFPLVHQPPVNTDYIWDKAHNSYLALWSEYGLVFGSLPILLVGLAFAALVANAKRDAIIAAAAAVIALSALHAVVDFSLEIEGYTLFFIAIVACGLARALGSGQRSEGLPR</sequence>
<comment type="caution">
    <text evidence="7">The sequence shown here is derived from an EMBL/GenBank/DDBJ whole genome shotgun (WGS) entry which is preliminary data.</text>
</comment>
<keyword evidence="7" id="KW-0436">Ligase</keyword>
<feature type="transmembrane region" description="Helical" evidence="5">
    <location>
        <begin position="247"/>
        <end position="265"/>
    </location>
</feature>
<comment type="subcellular location">
    <subcellularLocation>
        <location evidence="1">Membrane</location>
        <topology evidence="1">Multi-pass membrane protein</topology>
    </subcellularLocation>
</comment>
<dbReference type="RefSeq" id="WP_354556915.1">
    <property type="nucleotide sequence ID" value="NZ_JBEPMB010000004.1"/>
</dbReference>
<evidence type="ECO:0000256" key="5">
    <source>
        <dbReference type="SAM" id="Phobius"/>
    </source>
</evidence>
<feature type="transmembrane region" description="Helical" evidence="5">
    <location>
        <begin position="378"/>
        <end position="398"/>
    </location>
</feature>
<proteinExistence type="predicted"/>
<dbReference type="GO" id="GO:0016874">
    <property type="term" value="F:ligase activity"/>
    <property type="evidence" value="ECO:0007669"/>
    <property type="project" value="UniProtKB-KW"/>
</dbReference>
<feature type="transmembrane region" description="Helical" evidence="5">
    <location>
        <begin position="144"/>
        <end position="163"/>
    </location>
</feature>
<feature type="transmembrane region" description="Helical" evidence="5">
    <location>
        <begin position="285"/>
        <end position="304"/>
    </location>
</feature>
<keyword evidence="4 5" id="KW-0472">Membrane</keyword>
<keyword evidence="3 5" id="KW-1133">Transmembrane helix</keyword>
<gene>
    <name evidence="7" type="ORF">ABID16_002741</name>
</gene>
<dbReference type="Proteomes" id="UP001549047">
    <property type="component" value="Unassembled WGS sequence"/>
</dbReference>
<evidence type="ECO:0000313" key="7">
    <source>
        <dbReference type="EMBL" id="MET3614404.1"/>
    </source>
</evidence>
<feature type="domain" description="O-antigen ligase-related" evidence="6">
    <location>
        <begin position="232"/>
        <end position="381"/>
    </location>
</feature>
<protein>
    <submittedName>
        <fullName evidence="7">O-antigen ligase</fullName>
    </submittedName>
</protein>
<evidence type="ECO:0000313" key="8">
    <source>
        <dbReference type="Proteomes" id="UP001549047"/>
    </source>
</evidence>
<dbReference type="PANTHER" id="PTHR37422:SF23">
    <property type="entry name" value="TEICHURONIC ACID BIOSYNTHESIS PROTEIN TUAE"/>
    <property type="match status" value="1"/>
</dbReference>
<feature type="transmembrane region" description="Helical" evidence="5">
    <location>
        <begin position="65"/>
        <end position="89"/>
    </location>
</feature>
<name>A0ABV2J3I9_9HYPH</name>
<accession>A0ABV2J3I9</accession>
<keyword evidence="8" id="KW-1185">Reference proteome</keyword>
<feature type="transmembrane region" description="Helical" evidence="5">
    <location>
        <begin position="31"/>
        <end position="53"/>
    </location>
</feature>
<evidence type="ECO:0000259" key="6">
    <source>
        <dbReference type="Pfam" id="PF04932"/>
    </source>
</evidence>
<dbReference type="InterPro" id="IPR051533">
    <property type="entry name" value="WaaL-like"/>
</dbReference>
<feature type="transmembrane region" description="Helical" evidence="5">
    <location>
        <begin position="183"/>
        <end position="201"/>
    </location>
</feature>
<feature type="transmembrane region" description="Helical" evidence="5">
    <location>
        <begin position="9"/>
        <end position="25"/>
    </location>
</feature>
<organism evidence="7 8">
    <name type="scientific">Rhizobium aquaticum</name>
    <dbReference type="NCBI Taxonomy" id="1549636"/>
    <lineage>
        <taxon>Bacteria</taxon>
        <taxon>Pseudomonadati</taxon>
        <taxon>Pseudomonadota</taxon>
        <taxon>Alphaproteobacteria</taxon>
        <taxon>Hyphomicrobiales</taxon>
        <taxon>Rhizobiaceae</taxon>
        <taxon>Rhizobium/Agrobacterium group</taxon>
        <taxon>Rhizobium</taxon>
    </lineage>
</organism>
<dbReference type="Pfam" id="PF04932">
    <property type="entry name" value="Wzy_C"/>
    <property type="match status" value="1"/>
</dbReference>
<dbReference type="InterPro" id="IPR007016">
    <property type="entry name" value="O-antigen_ligase-rel_domated"/>
</dbReference>
<evidence type="ECO:0000256" key="4">
    <source>
        <dbReference type="ARBA" id="ARBA00023136"/>
    </source>
</evidence>
<evidence type="ECO:0000256" key="3">
    <source>
        <dbReference type="ARBA" id="ARBA00022989"/>
    </source>
</evidence>
<evidence type="ECO:0000256" key="2">
    <source>
        <dbReference type="ARBA" id="ARBA00022692"/>
    </source>
</evidence>
<evidence type="ECO:0000256" key="1">
    <source>
        <dbReference type="ARBA" id="ARBA00004141"/>
    </source>
</evidence>
<feature type="transmembrane region" description="Helical" evidence="5">
    <location>
        <begin position="405"/>
        <end position="423"/>
    </location>
</feature>
<dbReference type="EMBL" id="JBEPMB010000004">
    <property type="protein sequence ID" value="MET3614404.1"/>
    <property type="molecule type" value="Genomic_DNA"/>
</dbReference>